<gene>
    <name evidence="1" type="ORF">NSE01_24000</name>
</gene>
<proteinExistence type="predicted"/>
<dbReference type="EMBL" id="BJYR01000015">
    <property type="protein sequence ID" value="GEO00568.1"/>
    <property type="molecule type" value="Genomic_DNA"/>
</dbReference>
<dbReference type="Proteomes" id="UP000321464">
    <property type="component" value="Unassembled WGS sequence"/>
</dbReference>
<protein>
    <submittedName>
        <fullName evidence="1">Uncharacterized protein</fullName>
    </submittedName>
</protein>
<accession>A0A512ALK4</accession>
<keyword evidence="2" id="KW-1185">Reference proteome</keyword>
<evidence type="ECO:0000313" key="1">
    <source>
        <dbReference type="EMBL" id="GEO00568.1"/>
    </source>
</evidence>
<dbReference type="InterPro" id="IPR046149">
    <property type="entry name" value="DUF6151"/>
</dbReference>
<reference evidence="1 2" key="1">
    <citation type="submission" date="2019-07" db="EMBL/GenBank/DDBJ databases">
        <title>Whole genome shotgun sequence of Novosphingobium sediminis NBRC 106119.</title>
        <authorList>
            <person name="Hosoyama A."/>
            <person name="Uohara A."/>
            <person name="Ohji S."/>
            <person name="Ichikawa N."/>
        </authorList>
    </citation>
    <scope>NUCLEOTIDE SEQUENCE [LARGE SCALE GENOMIC DNA]</scope>
    <source>
        <strain evidence="1 2">NBRC 106119</strain>
    </source>
</reference>
<organism evidence="1 2">
    <name type="scientific">Novosphingobium sediminis</name>
    <dbReference type="NCBI Taxonomy" id="707214"/>
    <lineage>
        <taxon>Bacteria</taxon>
        <taxon>Pseudomonadati</taxon>
        <taxon>Pseudomonadota</taxon>
        <taxon>Alphaproteobacteria</taxon>
        <taxon>Sphingomonadales</taxon>
        <taxon>Sphingomonadaceae</taxon>
        <taxon>Novosphingobium</taxon>
    </lineage>
</organism>
<evidence type="ECO:0000313" key="2">
    <source>
        <dbReference type="Proteomes" id="UP000321464"/>
    </source>
</evidence>
<dbReference type="Pfam" id="PF19648">
    <property type="entry name" value="DUF6151"/>
    <property type="match status" value="1"/>
</dbReference>
<name>A0A512ALK4_9SPHN</name>
<dbReference type="AlphaFoldDB" id="A0A512ALK4"/>
<comment type="caution">
    <text evidence="1">The sequence shown here is derived from an EMBL/GenBank/DDBJ whole genome shotgun (WGS) entry which is preliminary data.</text>
</comment>
<sequence>MTGLLRDVATLTGDHLVCHCSDCLAFLRFCNRAQAPAVIDGVQLFLTRVSRMVITTGKSELACVHLTQKPMLRWYAQCCPTPLFHTVHSGWYPFVTTHVATLDPERRGEAIGKPRGHTFVDDVATVQRSFRTVSRNSIMARFIVGMWKDLLSGDFRRAELFEPRSLRPIVSPKRLSPSERAEIEA</sequence>